<organism evidence="2 3">
    <name type="scientific">Henosepilachna vigintioctopunctata</name>
    <dbReference type="NCBI Taxonomy" id="420089"/>
    <lineage>
        <taxon>Eukaryota</taxon>
        <taxon>Metazoa</taxon>
        <taxon>Ecdysozoa</taxon>
        <taxon>Arthropoda</taxon>
        <taxon>Hexapoda</taxon>
        <taxon>Insecta</taxon>
        <taxon>Pterygota</taxon>
        <taxon>Neoptera</taxon>
        <taxon>Endopterygota</taxon>
        <taxon>Coleoptera</taxon>
        <taxon>Polyphaga</taxon>
        <taxon>Cucujiformia</taxon>
        <taxon>Coccinelloidea</taxon>
        <taxon>Coccinellidae</taxon>
        <taxon>Epilachninae</taxon>
        <taxon>Epilachnini</taxon>
        <taxon>Henosepilachna</taxon>
    </lineage>
</organism>
<dbReference type="Proteomes" id="UP001431783">
    <property type="component" value="Unassembled WGS sequence"/>
</dbReference>
<accession>A0AAW1U6B3</accession>
<dbReference type="EMBL" id="JARQZJ010000061">
    <property type="protein sequence ID" value="KAK9879252.1"/>
    <property type="molecule type" value="Genomic_DNA"/>
</dbReference>
<name>A0AAW1U6B3_9CUCU</name>
<gene>
    <name evidence="2" type="ORF">WA026_004102</name>
</gene>
<protein>
    <submittedName>
        <fullName evidence="2">Uncharacterized protein</fullName>
    </submittedName>
</protein>
<sequence length="144" mass="16553">MYDCPHCQQSGKNHVPAATPDSAGMSSRFPLVKDYYPPVSPFRPNASPGVSHGELWIGEETKKAMPPHVYKYYLARTKCYRRQSLRKELLEEMNHPPIIHIKVFPHIDWFPSHHPSNREFIDRSAQPYPVTKRVPGFNLKTSVG</sequence>
<comment type="caution">
    <text evidence="2">The sequence shown here is derived from an EMBL/GenBank/DDBJ whole genome shotgun (WGS) entry which is preliminary data.</text>
</comment>
<proteinExistence type="predicted"/>
<evidence type="ECO:0000256" key="1">
    <source>
        <dbReference type="SAM" id="MobiDB-lite"/>
    </source>
</evidence>
<dbReference type="AlphaFoldDB" id="A0AAW1U6B3"/>
<reference evidence="2 3" key="1">
    <citation type="submission" date="2023-03" db="EMBL/GenBank/DDBJ databases">
        <title>Genome insight into feeding habits of ladybird beetles.</title>
        <authorList>
            <person name="Li H.-S."/>
            <person name="Huang Y.-H."/>
            <person name="Pang H."/>
        </authorList>
    </citation>
    <scope>NUCLEOTIDE SEQUENCE [LARGE SCALE GENOMIC DNA]</scope>
    <source>
        <strain evidence="2">SYSU_2023b</strain>
        <tissue evidence="2">Whole body</tissue>
    </source>
</reference>
<feature type="region of interest" description="Disordered" evidence="1">
    <location>
        <begin position="1"/>
        <end position="21"/>
    </location>
</feature>
<evidence type="ECO:0000313" key="2">
    <source>
        <dbReference type="EMBL" id="KAK9879252.1"/>
    </source>
</evidence>
<evidence type="ECO:0000313" key="3">
    <source>
        <dbReference type="Proteomes" id="UP001431783"/>
    </source>
</evidence>
<keyword evidence="3" id="KW-1185">Reference proteome</keyword>